<accession>A0A0W8D3A7</accession>
<feature type="region of interest" description="Disordered" evidence="1">
    <location>
        <begin position="1"/>
        <end position="26"/>
    </location>
</feature>
<name>A0A0W8D3A7_PHYNI</name>
<reference evidence="2 3" key="1">
    <citation type="submission" date="2015-11" db="EMBL/GenBank/DDBJ databases">
        <title>Genomes and virulence difference between two physiological races of Phytophthora nicotianae.</title>
        <authorList>
            <person name="Liu H."/>
            <person name="Ma X."/>
            <person name="Yu H."/>
            <person name="Fang D."/>
            <person name="Li Y."/>
            <person name="Wang X."/>
            <person name="Wang W."/>
            <person name="Dong Y."/>
            <person name="Xiao B."/>
        </authorList>
    </citation>
    <scope>NUCLEOTIDE SEQUENCE [LARGE SCALE GENOMIC DNA]</scope>
    <source>
        <strain evidence="3">race 1</strain>
    </source>
</reference>
<proteinExistence type="predicted"/>
<evidence type="ECO:0000313" key="2">
    <source>
        <dbReference type="EMBL" id="KUF90741.1"/>
    </source>
</evidence>
<dbReference type="AlphaFoldDB" id="A0A0W8D3A7"/>
<feature type="compositionally biased region" description="Basic residues" evidence="1">
    <location>
        <begin position="10"/>
        <end position="20"/>
    </location>
</feature>
<sequence>MLEELAPRKVPGRPRKRTKAHHSESGAPITFSVAKLVPKFLKHPGTPLKWNLLKPFVPNQSKGLEENVPGQVKSYALDGKVYVWRCEFEHGATEYLEVEELAHCIEKAALANYTIIPST</sequence>
<organism evidence="2 3">
    <name type="scientific">Phytophthora nicotianae</name>
    <name type="common">Potato buckeye rot agent</name>
    <name type="synonym">Phytophthora parasitica</name>
    <dbReference type="NCBI Taxonomy" id="4792"/>
    <lineage>
        <taxon>Eukaryota</taxon>
        <taxon>Sar</taxon>
        <taxon>Stramenopiles</taxon>
        <taxon>Oomycota</taxon>
        <taxon>Peronosporomycetes</taxon>
        <taxon>Peronosporales</taxon>
        <taxon>Peronosporaceae</taxon>
        <taxon>Phytophthora</taxon>
    </lineage>
</organism>
<evidence type="ECO:0000313" key="3">
    <source>
        <dbReference type="Proteomes" id="UP000054636"/>
    </source>
</evidence>
<gene>
    <name evidence="2" type="ORF">AM588_10005535</name>
</gene>
<dbReference type="Proteomes" id="UP000054636">
    <property type="component" value="Unassembled WGS sequence"/>
</dbReference>
<comment type="caution">
    <text evidence="2">The sequence shown here is derived from an EMBL/GenBank/DDBJ whole genome shotgun (WGS) entry which is preliminary data.</text>
</comment>
<dbReference type="EMBL" id="LNFP01000659">
    <property type="protein sequence ID" value="KUF90741.1"/>
    <property type="molecule type" value="Genomic_DNA"/>
</dbReference>
<protein>
    <submittedName>
        <fullName evidence="2">Cytosolic iron-sulfur protein assembly protein CIAO1</fullName>
    </submittedName>
</protein>
<evidence type="ECO:0000256" key="1">
    <source>
        <dbReference type="SAM" id="MobiDB-lite"/>
    </source>
</evidence>